<evidence type="ECO:0000313" key="7">
    <source>
        <dbReference type="Proteomes" id="UP001516023"/>
    </source>
</evidence>
<proteinExistence type="predicted"/>
<evidence type="ECO:0000256" key="4">
    <source>
        <dbReference type="ARBA" id="ARBA00023211"/>
    </source>
</evidence>
<protein>
    <recommendedName>
        <fullName evidence="5">DHHA2 domain-containing protein</fullName>
    </recommendedName>
</protein>
<dbReference type="InterPro" id="IPR001667">
    <property type="entry name" value="DDH_dom"/>
</dbReference>
<dbReference type="GO" id="GO:0046872">
    <property type="term" value="F:metal ion binding"/>
    <property type="evidence" value="ECO:0007669"/>
    <property type="project" value="UniProtKB-KW"/>
</dbReference>
<dbReference type="PANTHER" id="PTHR12112:SF39">
    <property type="entry name" value="EG:152A3.5 PROTEIN (FBGN0003116_PN PROTEIN)"/>
    <property type="match status" value="1"/>
</dbReference>
<gene>
    <name evidence="6" type="ORF">HJC23_004222</name>
</gene>
<dbReference type="SMART" id="SM01131">
    <property type="entry name" value="DHHA2"/>
    <property type="match status" value="1"/>
</dbReference>
<evidence type="ECO:0000256" key="2">
    <source>
        <dbReference type="ARBA" id="ARBA00022723"/>
    </source>
</evidence>
<evidence type="ECO:0000313" key="6">
    <source>
        <dbReference type="EMBL" id="KAL3796425.1"/>
    </source>
</evidence>
<dbReference type="Proteomes" id="UP001516023">
    <property type="component" value="Unassembled WGS sequence"/>
</dbReference>
<feature type="domain" description="DHHA2" evidence="5">
    <location>
        <begin position="345"/>
        <end position="505"/>
    </location>
</feature>
<dbReference type="InterPro" id="IPR004097">
    <property type="entry name" value="DHHA2"/>
</dbReference>
<keyword evidence="2" id="KW-0479">Metal-binding</keyword>
<evidence type="ECO:0000259" key="5">
    <source>
        <dbReference type="SMART" id="SM01131"/>
    </source>
</evidence>
<dbReference type="Pfam" id="PF02833">
    <property type="entry name" value="DHHA2"/>
    <property type="match status" value="1"/>
</dbReference>
<dbReference type="EMBL" id="JABMIG020000063">
    <property type="protein sequence ID" value="KAL3796425.1"/>
    <property type="molecule type" value="Genomic_DNA"/>
</dbReference>
<organism evidence="6 7">
    <name type="scientific">Cyclotella cryptica</name>
    <dbReference type="NCBI Taxonomy" id="29204"/>
    <lineage>
        <taxon>Eukaryota</taxon>
        <taxon>Sar</taxon>
        <taxon>Stramenopiles</taxon>
        <taxon>Ochrophyta</taxon>
        <taxon>Bacillariophyta</taxon>
        <taxon>Coscinodiscophyceae</taxon>
        <taxon>Thalassiosirophycidae</taxon>
        <taxon>Stephanodiscales</taxon>
        <taxon>Stephanodiscaceae</taxon>
        <taxon>Cyclotella</taxon>
    </lineage>
</organism>
<sequence>MAPILSAVATVLTVAKSRGALGLSSCIANKWACFLCQRTGLLTKKSITRSTRFTSIGSRSMSLSNTKSSFVDFLENAPTRLTKRLKESKSRDDENAKPIQLIMGNEAGDADSIISALTLAYVQNILSSTDQSTNLTVPIVSIPRADLPLRRDAVLLLDMAGINADKLLHADDEIVSNLLGDSDESSESDESFRITLVDHNRLRTSFDHLSRKVSEIVDHHEDEHFHDHITTDSGKREIAFDNGVALVASTCTLVAERLFRAIPPTTLIDRSLGLVLLSVILLDSVNMLPAAGKGTYRDEAAVQTLLKQTDWSSSGSASPAFVNDETMEKIFPRGRDALPDRTALFDMLSSSKFDPKFWNEMSVRDCLRIDYKKFPVESQSLVQSIGLSSVLMDMNTFIEKQQFHNILADFVNSESVDILGVLALYFNEGGMPIRELLLTGRDPRIVHSFAEYLTKDPDAAFLQINERTDGCWDNNEKPAVGARLFTQGNAKGSRKQVAPVLLRHASKITSLRL</sequence>
<comment type="caution">
    <text evidence="6">The sequence shown here is derived from an EMBL/GenBank/DDBJ whole genome shotgun (WGS) entry which is preliminary data.</text>
</comment>
<evidence type="ECO:0000256" key="1">
    <source>
        <dbReference type="ARBA" id="ARBA00001936"/>
    </source>
</evidence>
<accession>A0ABD3QE30</accession>
<dbReference type="Pfam" id="PF01368">
    <property type="entry name" value="DHH"/>
    <property type="match status" value="1"/>
</dbReference>
<comment type="cofactor">
    <cofactor evidence="1">
        <name>Mn(2+)</name>
        <dbReference type="ChEBI" id="CHEBI:29035"/>
    </cofactor>
</comment>
<dbReference type="PANTHER" id="PTHR12112">
    <property type="entry name" value="BNIP - RELATED"/>
    <property type="match status" value="1"/>
</dbReference>
<reference evidence="6 7" key="1">
    <citation type="journal article" date="2020" name="G3 (Bethesda)">
        <title>Improved Reference Genome for Cyclotella cryptica CCMP332, a Model for Cell Wall Morphogenesis, Salinity Adaptation, and Lipid Production in Diatoms (Bacillariophyta).</title>
        <authorList>
            <person name="Roberts W.R."/>
            <person name="Downey K.M."/>
            <person name="Ruck E.C."/>
            <person name="Traller J.C."/>
            <person name="Alverson A.J."/>
        </authorList>
    </citation>
    <scope>NUCLEOTIDE SEQUENCE [LARGE SCALE GENOMIC DNA]</scope>
    <source>
        <strain evidence="6 7">CCMP332</strain>
    </source>
</reference>
<name>A0ABD3QE30_9STRA</name>
<keyword evidence="4" id="KW-0464">Manganese</keyword>
<dbReference type="Gene3D" id="3.90.1640.10">
    <property type="entry name" value="inorganic pyrophosphatase (n-terminal core)"/>
    <property type="match status" value="1"/>
</dbReference>
<dbReference type="InterPro" id="IPR038222">
    <property type="entry name" value="DHHA2_dom_sf"/>
</dbReference>
<dbReference type="SUPFAM" id="SSF64182">
    <property type="entry name" value="DHH phosphoesterases"/>
    <property type="match status" value="1"/>
</dbReference>
<evidence type="ECO:0000256" key="3">
    <source>
        <dbReference type="ARBA" id="ARBA00022801"/>
    </source>
</evidence>
<dbReference type="GO" id="GO:0016787">
    <property type="term" value="F:hydrolase activity"/>
    <property type="evidence" value="ECO:0007669"/>
    <property type="project" value="UniProtKB-KW"/>
</dbReference>
<dbReference type="Gene3D" id="3.10.310.20">
    <property type="entry name" value="DHHA2 domain"/>
    <property type="match status" value="1"/>
</dbReference>
<keyword evidence="7" id="KW-1185">Reference proteome</keyword>
<keyword evidence="3" id="KW-0378">Hydrolase</keyword>
<dbReference type="AlphaFoldDB" id="A0ABD3QE30"/>
<dbReference type="InterPro" id="IPR038763">
    <property type="entry name" value="DHH_sf"/>
</dbReference>